<evidence type="ECO:0000313" key="2">
    <source>
        <dbReference type="Proteomes" id="UP001458880"/>
    </source>
</evidence>
<dbReference type="EMBL" id="JASPKY010000082">
    <property type="protein sequence ID" value="KAK9738791.1"/>
    <property type="molecule type" value="Genomic_DNA"/>
</dbReference>
<keyword evidence="2" id="KW-1185">Reference proteome</keyword>
<organism evidence="1 2">
    <name type="scientific">Popillia japonica</name>
    <name type="common">Japanese beetle</name>
    <dbReference type="NCBI Taxonomy" id="7064"/>
    <lineage>
        <taxon>Eukaryota</taxon>
        <taxon>Metazoa</taxon>
        <taxon>Ecdysozoa</taxon>
        <taxon>Arthropoda</taxon>
        <taxon>Hexapoda</taxon>
        <taxon>Insecta</taxon>
        <taxon>Pterygota</taxon>
        <taxon>Neoptera</taxon>
        <taxon>Endopterygota</taxon>
        <taxon>Coleoptera</taxon>
        <taxon>Polyphaga</taxon>
        <taxon>Scarabaeiformia</taxon>
        <taxon>Scarabaeidae</taxon>
        <taxon>Rutelinae</taxon>
        <taxon>Popillia</taxon>
    </lineage>
</organism>
<dbReference type="AlphaFoldDB" id="A0AAW1LYP2"/>
<dbReference type="Proteomes" id="UP001458880">
    <property type="component" value="Unassembled WGS sequence"/>
</dbReference>
<evidence type="ECO:0000313" key="1">
    <source>
        <dbReference type="EMBL" id="KAK9738791.1"/>
    </source>
</evidence>
<gene>
    <name evidence="1" type="ORF">QE152_g9547</name>
</gene>
<name>A0AAW1LYP2_POPJA</name>
<reference evidence="1 2" key="1">
    <citation type="journal article" date="2024" name="BMC Genomics">
        <title>De novo assembly and annotation of Popillia japonica's genome with initial clues to its potential as an invasive pest.</title>
        <authorList>
            <person name="Cucini C."/>
            <person name="Boschi S."/>
            <person name="Funari R."/>
            <person name="Cardaioli E."/>
            <person name="Iannotti N."/>
            <person name="Marturano G."/>
            <person name="Paoli F."/>
            <person name="Bruttini M."/>
            <person name="Carapelli A."/>
            <person name="Frati F."/>
            <person name="Nardi F."/>
        </authorList>
    </citation>
    <scope>NUCLEOTIDE SEQUENCE [LARGE SCALE GENOMIC DNA]</scope>
    <source>
        <strain evidence="1">DMR45628</strain>
    </source>
</reference>
<accession>A0AAW1LYP2</accession>
<protein>
    <submittedName>
        <fullName evidence="1">Uncharacterized protein</fullName>
    </submittedName>
</protein>
<sequence length="78" mass="8951">MCRWISGKIRIEISLCKAQSSATRTTTAIQSRYIVKTHVKLKIQHPALINCYGPTLRCIDLNINMKNDRVKELCCRDS</sequence>
<proteinExistence type="predicted"/>
<comment type="caution">
    <text evidence="1">The sequence shown here is derived from an EMBL/GenBank/DDBJ whole genome shotgun (WGS) entry which is preliminary data.</text>
</comment>